<evidence type="ECO:0000313" key="3">
    <source>
        <dbReference type="EMBL" id="KDO77381.1"/>
    </source>
</evidence>
<dbReference type="EMBL" id="KK784880">
    <property type="protein sequence ID" value="KDO77381.1"/>
    <property type="molecule type" value="Genomic_DNA"/>
</dbReference>
<proteinExistence type="predicted"/>
<dbReference type="InterPro" id="IPR004314">
    <property type="entry name" value="Neprosin"/>
</dbReference>
<dbReference type="AlphaFoldDB" id="A0A067GPX0"/>
<dbReference type="Proteomes" id="UP000027120">
    <property type="component" value="Unassembled WGS sequence"/>
</dbReference>
<keyword evidence="1" id="KW-0732">Signal</keyword>
<evidence type="ECO:0000313" key="4">
    <source>
        <dbReference type="Proteomes" id="UP000027120"/>
    </source>
</evidence>
<evidence type="ECO:0000259" key="2">
    <source>
        <dbReference type="PROSITE" id="PS52045"/>
    </source>
</evidence>
<gene>
    <name evidence="3" type="ORF">CISIN_1g040525mg</name>
</gene>
<dbReference type="PaxDb" id="2711-XP_006468644.1"/>
<reference evidence="3 4" key="1">
    <citation type="submission" date="2014-04" db="EMBL/GenBank/DDBJ databases">
        <authorList>
            <consortium name="International Citrus Genome Consortium"/>
            <person name="Gmitter F."/>
            <person name="Chen C."/>
            <person name="Farmerie W."/>
            <person name="Harkins T."/>
            <person name="Desany B."/>
            <person name="Mohiuddin M."/>
            <person name="Kodira C."/>
            <person name="Borodovsky M."/>
            <person name="Lomsadze A."/>
            <person name="Burns P."/>
            <person name="Jenkins J."/>
            <person name="Prochnik S."/>
            <person name="Shu S."/>
            <person name="Chapman J."/>
            <person name="Pitluck S."/>
            <person name="Schmutz J."/>
            <person name="Rokhsar D."/>
        </authorList>
    </citation>
    <scope>NUCLEOTIDE SEQUENCE</scope>
</reference>
<dbReference type="Pfam" id="PF03080">
    <property type="entry name" value="Neprosin"/>
    <property type="match status" value="1"/>
</dbReference>
<dbReference type="InterPro" id="IPR025521">
    <property type="entry name" value="Neprosin_propep"/>
</dbReference>
<dbReference type="eggNOG" id="ENOG502SNNA">
    <property type="taxonomic scope" value="Eukaryota"/>
</dbReference>
<feature type="domain" description="Neprosin PEP catalytic" evidence="2">
    <location>
        <begin position="110"/>
        <end position="350"/>
    </location>
</feature>
<dbReference type="Pfam" id="PF14365">
    <property type="entry name" value="Neprosin_AP"/>
    <property type="match status" value="1"/>
</dbReference>
<dbReference type="STRING" id="2711.A0A067GPX0"/>
<sequence>MGFPESLIVTMVLIILSFSLSINGLDSEPRLPDFELLEAEQQLKTLNKPFVRSIKTEEGYVYDCLDIHKQLAFDHPLLKNHKIRPIVSCSSTRAPSSISNKPFESGIIKRVNCPFDTVPIKRTSKEDLIKAKKFMDQNLSMSNFDQNRPKPPGFHYAIKVMRSSPSAKLMGVQADLSVHNPSVSNQQFSAGGVHIQSVTEAINQTDSIKTGWMVQPSLLGVGDTQTHAYAKWTDSNTGDWWLQYNFEKLMGYWPKHQFTGLQSSNREMPWGGAVYSESSPSPVMGSGRFAEEGWRYAAFVANHAYMDESHNLRFAYEKDLEAYSDTPMCYRFAPYMDFGFFYGGPGGNCGT</sequence>
<dbReference type="PANTHER" id="PTHR31589:SF246">
    <property type="entry name" value="CARBOXYL-TERMINAL PEPTIDASE"/>
    <property type="match status" value="1"/>
</dbReference>
<dbReference type="InterPro" id="IPR053168">
    <property type="entry name" value="Glutamic_endopeptidase"/>
</dbReference>
<accession>A0A067GPX0</accession>
<keyword evidence="4" id="KW-1185">Reference proteome</keyword>
<feature type="chain" id="PRO_5001638103" description="Neprosin PEP catalytic domain-containing protein" evidence="1">
    <location>
        <begin position="28"/>
        <end position="351"/>
    </location>
</feature>
<dbReference type="PROSITE" id="PS52045">
    <property type="entry name" value="NEPROSIN_PEP_CD"/>
    <property type="match status" value="1"/>
</dbReference>
<organism evidence="3 4">
    <name type="scientific">Citrus sinensis</name>
    <name type="common">Sweet orange</name>
    <name type="synonym">Citrus aurantium var. sinensis</name>
    <dbReference type="NCBI Taxonomy" id="2711"/>
    <lineage>
        <taxon>Eukaryota</taxon>
        <taxon>Viridiplantae</taxon>
        <taxon>Streptophyta</taxon>
        <taxon>Embryophyta</taxon>
        <taxon>Tracheophyta</taxon>
        <taxon>Spermatophyta</taxon>
        <taxon>Magnoliopsida</taxon>
        <taxon>eudicotyledons</taxon>
        <taxon>Gunneridae</taxon>
        <taxon>Pentapetalae</taxon>
        <taxon>rosids</taxon>
        <taxon>malvids</taxon>
        <taxon>Sapindales</taxon>
        <taxon>Rutaceae</taxon>
        <taxon>Aurantioideae</taxon>
        <taxon>Citrus</taxon>
    </lineage>
</organism>
<name>A0A067GPX0_CITSI</name>
<protein>
    <recommendedName>
        <fullName evidence="2">Neprosin PEP catalytic domain-containing protein</fullName>
    </recommendedName>
</protein>
<dbReference type="SMR" id="A0A067GPX0"/>
<feature type="signal peptide" evidence="1">
    <location>
        <begin position="1"/>
        <end position="27"/>
    </location>
</feature>
<evidence type="ECO:0000256" key="1">
    <source>
        <dbReference type="SAM" id="SignalP"/>
    </source>
</evidence>
<dbReference type="PANTHER" id="PTHR31589">
    <property type="entry name" value="PROTEIN, PUTATIVE (DUF239)-RELATED-RELATED"/>
    <property type="match status" value="1"/>
</dbReference>